<dbReference type="GO" id="GO:0005524">
    <property type="term" value="F:ATP binding"/>
    <property type="evidence" value="ECO:0007669"/>
    <property type="project" value="InterPro"/>
</dbReference>
<dbReference type="Pfam" id="PF00069">
    <property type="entry name" value="Pkinase"/>
    <property type="match status" value="1"/>
</dbReference>
<dbReference type="STRING" id="40148.A0A0E0BT09"/>
<reference evidence="3" key="1">
    <citation type="submission" date="2015-04" db="UniProtKB">
        <authorList>
            <consortium name="EnsemblPlants"/>
        </authorList>
    </citation>
    <scope>IDENTIFICATION</scope>
</reference>
<sequence length="496" mass="55987">MWDVVEKAAAVVELIGGEVGGLISMIMKGAVTAHRNKEECEQLAKYVFTIAQLLPHLVDQEVMQRLEEEVQLYGDDAEVFTMEVLKAATNDFAADRRMSERDFGTRLYMGRLSDGREVVIKLLGCYHSFDEFEAERKIHSQFRHRHIRRLVGYCVQRQKCKYPRSYVERGGEPTRLLVFEYMKNGSLHDHLHGSLSSSSPVTKSWEKRIKILLGVSRAIEYLHTHSAQPVIHCDVKPSNILLDVNYAPLLSDFGVSITLGEEPTEVWGTSGYVDPEYLMTQTVKPWSDVYSFGVVMLEVLTGRKTFFLPTEREPNSCQEVVDDLSNLQNQRHGRNWVKKSCSCLSAIFCKSTSSVASPESPPTSPGDGDGPAGREEEEDEISRIRRKYIWAPPTLSLIVAGKLQEVLDMRPTPTPTPRQLQAVYLLACTAAHCLEFQGRDRPDISKVVIMLEEALELVHYDEPIAMGILLYDIVLAYSDGLHVNAITYKHIVTTHT</sequence>
<dbReference type="GO" id="GO:0007166">
    <property type="term" value="P:cell surface receptor signaling pathway"/>
    <property type="evidence" value="ECO:0007669"/>
    <property type="project" value="InterPro"/>
</dbReference>
<dbReference type="InterPro" id="IPR011009">
    <property type="entry name" value="Kinase-like_dom_sf"/>
</dbReference>
<dbReference type="Gramene" id="OGLUM12G14490.1">
    <property type="protein sequence ID" value="OGLUM12G14490.1"/>
    <property type="gene ID" value="OGLUM12G14490"/>
</dbReference>
<feature type="domain" description="Protein kinase" evidence="2">
    <location>
        <begin position="92"/>
        <end position="425"/>
    </location>
</feature>
<dbReference type="InterPro" id="IPR036537">
    <property type="entry name" value="Adaptor_Cbl_N_dom_sf"/>
</dbReference>
<dbReference type="InterPro" id="IPR000719">
    <property type="entry name" value="Prot_kinase_dom"/>
</dbReference>
<dbReference type="PANTHER" id="PTHR46146:SF7">
    <property type="entry name" value="OS11G0664000 PROTEIN"/>
    <property type="match status" value="1"/>
</dbReference>
<dbReference type="Gene3D" id="3.30.200.20">
    <property type="entry name" value="Phosphorylase Kinase, domain 1"/>
    <property type="match status" value="1"/>
</dbReference>
<dbReference type="Gene3D" id="1.10.510.10">
    <property type="entry name" value="Transferase(Phosphotransferase) domain 1"/>
    <property type="match status" value="1"/>
</dbReference>
<accession>A0A0E0BT09</accession>
<dbReference type="Gene3D" id="1.20.930.20">
    <property type="entry name" value="Adaptor protein Cbl, N-terminal domain"/>
    <property type="match status" value="1"/>
</dbReference>
<dbReference type="SUPFAM" id="SSF56112">
    <property type="entry name" value="Protein kinase-like (PK-like)"/>
    <property type="match status" value="1"/>
</dbReference>
<evidence type="ECO:0000313" key="3">
    <source>
        <dbReference type="EnsemblPlants" id="OGLUM12G14490.1"/>
    </source>
</evidence>
<dbReference type="EnsemblPlants" id="OGLUM12G14490.1">
    <property type="protein sequence ID" value="OGLUM12G14490.1"/>
    <property type="gene ID" value="OGLUM12G14490"/>
</dbReference>
<dbReference type="GO" id="GO:0004672">
    <property type="term" value="F:protein kinase activity"/>
    <property type="evidence" value="ECO:0007669"/>
    <property type="project" value="InterPro"/>
</dbReference>
<evidence type="ECO:0000259" key="2">
    <source>
        <dbReference type="PROSITE" id="PS50011"/>
    </source>
</evidence>
<dbReference type="Proteomes" id="UP000026961">
    <property type="component" value="Chromosome 12"/>
</dbReference>
<evidence type="ECO:0000313" key="4">
    <source>
        <dbReference type="Proteomes" id="UP000026961"/>
    </source>
</evidence>
<dbReference type="HOGENOM" id="CLU_000288_158_3_1"/>
<dbReference type="PANTHER" id="PTHR46146">
    <property type="entry name" value="SERINE/THREONINE-PROTEIN KINASE-LIKE PROTEIN CCR4"/>
    <property type="match status" value="1"/>
</dbReference>
<reference evidence="3" key="2">
    <citation type="submission" date="2018-05" db="EMBL/GenBank/DDBJ databases">
        <title>OgluRS3 (Oryza glumaepatula Reference Sequence Version 3).</title>
        <authorList>
            <person name="Zhang J."/>
            <person name="Kudrna D."/>
            <person name="Lee S."/>
            <person name="Talag J."/>
            <person name="Welchert J."/>
            <person name="Wing R.A."/>
        </authorList>
    </citation>
    <scope>NUCLEOTIDE SEQUENCE [LARGE SCALE GENOMIC DNA]</scope>
</reference>
<dbReference type="AlphaFoldDB" id="A0A0E0BT09"/>
<feature type="region of interest" description="Disordered" evidence="1">
    <location>
        <begin position="353"/>
        <end position="378"/>
    </location>
</feature>
<dbReference type="PROSITE" id="PS50011">
    <property type="entry name" value="PROTEIN_KINASE_DOM"/>
    <property type="match status" value="1"/>
</dbReference>
<organism evidence="3">
    <name type="scientific">Oryza glumipatula</name>
    <dbReference type="NCBI Taxonomy" id="40148"/>
    <lineage>
        <taxon>Eukaryota</taxon>
        <taxon>Viridiplantae</taxon>
        <taxon>Streptophyta</taxon>
        <taxon>Embryophyta</taxon>
        <taxon>Tracheophyta</taxon>
        <taxon>Spermatophyta</taxon>
        <taxon>Magnoliopsida</taxon>
        <taxon>Liliopsida</taxon>
        <taxon>Poales</taxon>
        <taxon>Poaceae</taxon>
        <taxon>BOP clade</taxon>
        <taxon>Oryzoideae</taxon>
        <taxon>Oryzeae</taxon>
        <taxon>Oryzinae</taxon>
        <taxon>Oryza</taxon>
    </lineage>
</organism>
<dbReference type="SMART" id="SM00220">
    <property type="entry name" value="S_TKc"/>
    <property type="match status" value="1"/>
</dbReference>
<keyword evidence="4" id="KW-1185">Reference proteome</keyword>
<evidence type="ECO:0000256" key="1">
    <source>
        <dbReference type="SAM" id="MobiDB-lite"/>
    </source>
</evidence>
<dbReference type="eggNOG" id="KOG1187">
    <property type="taxonomic scope" value="Eukaryota"/>
</dbReference>
<dbReference type="PROSITE" id="PS00108">
    <property type="entry name" value="PROTEIN_KINASE_ST"/>
    <property type="match status" value="1"/>
</dbReference>
<dbReference type="InterPro" id="IPR008271">
    <property type="entry name" value="Ser/Thr_kinase_AS"/>
</dbReference>
<proteinExistence type="predicted"/>
<protein>
    <recommendedName>
        <fullName evidence="2">Protein kinase domain-containing protein</fullName>
    </recommendedName>
</protein>
<name>A0A0E0BT09_9ORYZ</name>